<keyword evidence="5" id="KW-1185">Reference proteome</keyword>
<dbReference type="Gene3D" id="4.10.60.10">
    <property type="entry name" value="Zinc finger, CCHC-type"/>
    <property type="match status" value="1"/>
</dbReference>
<gene>
    <name evidence="4" type="ORF">NQ317_002913</name>
</gene>
<dbReference type="InterPro" id="IPR043502">
    <property type="entry name" value="DNA/RNA_pol_sf"/>
</dbReference>
<dbReference type="Pfam" id="PF00078">
    <property type="entry name" value="RVT_1"/>
    <property type="match status" value="1"/>
</dbReference>
<feature type="domain" description="CCHC-type" evidence="3">
    <location>
        <begin position="404"/>
        <end position="419"/>
    </location>
</feature>
<feature type="region of interest" description="Disordered" evidence="2">
    <location>
        <begin position="336"/>
        <end position="356"/>
    </location>
</feature>
<keyword evidence="1" id="KW-0479">Metal-binding</keyword>
<evidence type="ECO:0000256" key="1">
    <source>
        <dbReference type="PROSITE-ProRule" id="PRU00047"/>
    </source>
</evidence>
<dbReference type="InterPro" id="IPR001878">
    <property type="entry name" value="Znf_CCHC"/>
</dbReference>
<dbReference type="Proteomes" id="UP001162164">
    <property type="component" value="Unassembled WGS sequence"/>
</dbReference>
<dbReference type="SUPFAM" id="SSF56672">
    <property type="entry name" value="DNA/RNA polymerases"/>
    <property type="match status" value="1"/>
</dbReference>
<sequence>MELQYKKTCRTQVTKIINGCNEMLEKEVHSVEDLTVMLDRLKTAHLNLKEANEKAMPHLKEEKLEEEFEAILDYDDRVAVATSRLRQRLARLGTAGQEDRQPGSTSNNNERPTPVQSQNQVPPTNADTTKTVRLPKLNLKTFNGDLHDFIPFWEQFMSAVHENNNLDSAAKFNYLKSVLTGRALDTINGLTPSEACYNDAIDMLHNEYGNKDGIVDSYIQQLINLSPVKGKSDVAGLRKLYNITSAVTRSLTALGISTDKYSLMVKTILMKSLPFQLKVEFNKLTEVEADFEDTGSQTGSVLGTEKCEKQIESLLKFIKREVDSVESAQAISGTTNSTNSVVSKEERKTKNNRFNNPRTVSGLFTSATDNKCVFCDSNTHITMKCRNKNLTIEQKRDILKRNSRCYKCTKPNHTARECRTTHLICEHCKGRHSTVMCDPDYKKRLNKNKKDVKNSNDDKESAATSTDTSSLITNGCLNDVLLQTACAYISTTNKSNKDDTFIRIVLDGGSQLTFIKESVSKQLKLNVVGKNTISIIPFGSSQKGPSQRCNKVELYLISQYTKKYVKLDAVEVPEICFDALSTPPMNIRKLQNYQLADARLGGKEPINGISMLIGADNYWKIVNGETEKITSDLIAVNTILGWTLHGPTPVDSYSVNLNIATVLHAKCVEKEFDVKHFWDLETIGIESSNNDSAKLNDNFTEQFCKKNIQMRNDRYEVALPWKHENIQLNDNYEQALARVKGLTRKLVKNSKLNEYDDAVRIYFDTGCAEKAPAAQIKDKTYFMPHRPVYRKDKDTTKVRVVFDASAHPPGFASLNENLLSGENLIPELIKILIGIIGLCADIEKAFLQISIAEGDRDSHSFLWYREKITDQYELPDIINYRMKRVTFGVTTSPFLLTATINKHLSSQPEKFVETCKTLKESFYVDDLILATDGVDKALKLYNESVEIMNSAQMNLRKWVSNNDDLRKLFMKNKTANMSPCPKILGILWYTAQDELSVNLEPIINYVDQERVITKRFILKNYFENLRFFRFLGPFVIVPKILMQAIWKENLDWDSKLPDEFQTRWFNWVSDIKYLNEISFPRCVVEKSQMAVQLHIFADASPQAYGATAYIRTYDIGMYRSNLFISKNRVAPIKVNGENELSLPRLELTAANGPCWLTKPEENWPQEESIDYDENVVLAIQSNEKNIVEKPEALFDLSNYSSLEKVLRITSYIRRYRQVSPKIKSLKSNLPLNKNSVILTLRPFLDDDGIMRLGGRLQESEFSYETRRPIILPKSSSWQLRSAHHSNPQKSTLFKEGNIALLHDQSMPRALWKLVRITNLFYGRDGKVRACEVRLPNGKIFKRPVQLLYPLELENEE</sequence>
<dbReference type="Pfam" id="PF05380">
    <property type="entry name" value="Peptidase_A17"/>
    <property type="match status" value="1"/>
</dbReference>
<dbReference type="InterPro" id="IPR043128">
    <property type="entry name" value="Rev_trsase/Diguanyl_cyclase"/>
</dbReference>
<keyword evidence="1" id="KW-0863">Zinc-finger</keyword>
<feature type="compositionally biased region" description="Polar residues" evidence="2">
    <location>
        <begin position="102"/>
        <end position="131"/>
    </location>
</feature>
<reference evidence="4" key="1">
    <citation type="journal article" date="2023" name="Insect Mol. Biol.">
        <title>Genome sequencing provides insights into the evolution of gene families encoding plant cell wall-degrading enzymes in longhorned beetles.</title>
        <authorList>
            <person name="Shin N.R."/>
            <person name="Okamura Y."/>
            <person name="Kirsch R."/>
            <person name="Pauchet Y."/>
        </authorList>
    </citation>
    <scope>NUCLEOTIDE SEQUENCE</scope>
    <source>
        <strain evidence="4">MMC_N1</strain>
    </source>
</reference>
<dbReference type="Pfam" id="PF18701">
    <property type="entry name" value="DUF5641"/>
    <property type="match status" value="1"/>
</dbReference>
<evidence type="ECO:0000313" key="5">
    <source>
        <dbReference type="Proteomes" id="UP001162164"/>
    </source>
</evidence>
<dbReference type="PANTHER" id="PTHR47331:SF1">
    <property type="entry name" value="GAG-LIKE PROTEIN"/>
    <property type="match status" value="1"/>
</dbReference>
<accession>A0ABQ9JLF8</accession>
<proteinExistence type="predicted"/>
<dbReference type="Gene3D" id="3.30.70.270">
    <property type="match status" value="1"/>
</dbReference>
<dbReference type="Pfam" id="PF03564">
    <property type="entry name" value="DUF1759"/>
    <property type="match status" value="1"/>
</dbReference>
<dbReference type="InterPro" id="IPR005312">
    <property type="entry name" value="DUF1759"/>
</dbReference>
<dbReference type="EMBL" id="JAPWTJ010000435">
    <property type="protein sequence ID" value="KAJ8978459.1"/>
    <property type="molecule type" value="Genomic_DNA"/>
</dbReference>
<evidence type="ECO:0000256" key="2">
    <source>
        <dbReference type="SAM" id="MobiDB-lite"/>
    </source>
</evidence>
<dbReference type="Gene3D" id="3.10.10.10">
    <property type="entry name" value="HIV Type 1 Reverse Transcriptase, subunit A, domain 1"/>
    <property type="match status" value="1"/>
</dbReference>
<dbReference type="InterPro" id="IPR008042">
    <property type="entry name" value="Retrotrans_Pao"/>
</dbReference>
<dbReference type="SMART" id="SM00343">
    <property type="entry name" value="ZnF_C2HC"/>
    <property type="match status" value="2"/>
</dbReference>
<feature type="region of interest" description="Disordered" evidence="2">
    <location>
        <begin position="91"/>
        <end position="132"/>
    </location>
</feature>
<evidence type="ECO:0000259" key="3">
    <source>
        <dbReference type="PROSITE" id="PS50158"/>
    </source>
</evidence>
<comment type="caution">
    <text evidence="4">The sequence shown here is derived from an EMBL/GenBank/DDBJ whole genome shotgun (WGS) entry which is preliminary data.</text>
</comment>
<protein>
    <recommendedName>
        <fullName evidence="3">CCHC-type domain-containing protein</fullName>
    </recommendedName>
</protein>
<evidence type="ECO:0000313" key="4">
    <source>
        <dbReference type="EMBL" id="KAJ8978459.1"/>
    </source>
</evidence>
<dbReference type="InterPro" id="IPR000477">
    <property type="entry name" value="RT_dom"/>
</dbReference>
<dbReference type="InterPro" id="IPR040676">
    <property type="entry name" value="DUF5641"/>
</dbReference>
<dbReference type="PANTHER" id="PTHR47331">
    <property type="entry name" value="PHD-TYPE DOMAIN-CONTAINING PROTEIN"/>
    <property type="match status" value="1"/>
</dbReference>
<name>A0ABQ9JLF8_9CUCU</name>
<dbReference type="PROSITE" id="PS50158">
    <property type="entry name" value="ZF_CCHC"/>
    <property type="match status" value="1"/>
</dbReference>
<organism evidence="4 5">
    <name type="scientific">Molorchus minor</name>
    <dbReference type="NCBI Taxonomy" id="1323400"/>
    <lineage>
        <taxon>Eukaryota</taxon>
        <taxon>Metazoa</taxon>
        <taxon>Ecdysozoa</taxon>
        <taxon>Arthropoda</taxon>
        <taxon>Hexapoda</taxon>
        <taxon>Insecta</taxon>
        <taxon>Pterygota</taxon>
        <taxon>Neoptera</taxon>
        <taxon>Endopterygota</taxon>
        <taxon>Coleoptera</taxon>
        <taxon>Polyphaga</taxon>
        <taxon>Cucujiformia</taxon>
        <taxon>Chrysomeloidea</taxon>
        <taxon>Cerambycidae</taxon>
        <taxon>Lamiinae</taxon>
        <taxon>Monochamini</taxon>
        <taxon>Molorchus</taxon>
    </lineage>
</organism>
<keyword evidence="1" id="KW-0862">Zinc</keyword>